<sequence length="89" mass="9273">MPGITDPKELEEFDRRHGRPGATLIIGGSASGGSETQPESASGKAGSPGEEAFQEAPSPGEYALSSRLTPQQRQEVTAARPASVGKRRP</sequence>
<reference evidence="2" key="1">
    <citation type="submission" date="2023-03" db="EMBL/GenBank/DDBJ databases">
        <title>Mesosutterella sp. nov. isolated from porcine feces.</title>
        <authorList>
            <person name="Yu S."/>
        </authorList>
    </citation>
    <scope>NUCLEOTIDE SEQUENCE</scope>
    <source>
        <strain evidence="2">AGMB02718</strain>
    </source>
</reference>
<feature type="compositionally biased region" description="Polar residues" evidence="1">
    <location>
        <begin position="66"/>
        <end position="75"/>
    </location>
</feature>
<evidence type="ECO:0000313" key="3">
    <source>
        <dbReference type="Proteomes" id="UP001165481"/>
    </source>
</evidence>
<organism evidence="2 3">
    <name type="scientific">Mesosutterella faecium</name>
    <dbReference type="NCBI Taxonomy" id="2925194"/>
    <lineage>
        <taxon>Bacteria</taxon>
        <taxon>Pseudomonadati</taxon>
        <taxon>Pseudomonadota</taxon>
        <taxon>Betaproteobacteria</taxon>
        <taxon>Burkholderiales</taxon>
        <taxon>Sutterellaceae</taxon>
        <taxon>Mesosutterella</taxon>
    </lineage>
</organism>
<evidence type="ECO:0000256" key="1">
    <source>
        <dbReference type="SAM" id="MobiDB-lite"/>
    </source>
</evidence>
<keyword evidence="3" id="KW-1185">Reference proteome</keyword>
<feature type="compositionally biased region" description="Basic and acidic residues" evidence="1">
    <location>
        <begin position="1"/>
        <end position="15"/>
    </location>
</feature>
<dbReference type="EMBL" id="JAKZJU020000001">
    <property type="protein sequence ID" value="MDL2059366.1"/>
    <property type="molecule type" value="Genomic_DNA"/>
</dbReference>
<accession>A0ABT7ILX6</accession>
<protein>
    <submittedName>
        <fullName evidence="2">Uncharacterized protein</fullName>
    </submittedName>
</protein>
<evidence type="ECO:0000313" key="2">
    <source>
        <dbReference type="EMBL" id="MDL2059366.1"/>
    </source>
</evidence>
<feature type="region of interest" description="Disordered" evidence="1">
    <location>
        <begin position="1"/>
        <end position="89"/>
    </location>
</feature>
<comment type="caution">
    <text evidence="2">The sequence shown here is derived from an EMBL/GenBank/DDBJ whole genome shotgun (WGS) entry which is preliminary data.</text>
</comment>
<dbReference type="Proteomes" id="UP001165481">
    <property type="component" value="Unassembled WGS sequence"/>
</dbReference>
<proteinExistence type="predicted"/>
<gene>
    <name evidence="2" type="ORF">MUN46_005400</name>
</gene>
<dbReference type="RefSeq" id="WP_243377652.1">
    <property type="nucleotide sequence ID" value="NZ_JAKZJU020000001.1"/>
</dbReference>
<name>A0ABT7ILX6_9BURK</name>